<evidence type="ECO:0000256" key="1">
    <source>
        <dbReference type="ARBA" id="ARBA00023125"/>
    </source>
</evidence>
<dbReference type="EMBL" id="BLIO01000001">
    <property type="protein sequence ID" value="GFE19226.1"/>
    <property type="molecule type" value="Genomic_DNA"/>
</dbReference>
<keyword evidence="4" id="KW-1185">Reference proteome</keyword>
<keyword evidence="1" id="KW-0238">DNA-binding</keyword>
<evidence type="ECO:0000313" key="3">
    <source>
        <dbReference type="EMBL" id="GFE19226.1"/>
    </source>
</evidence>
<dbReference type="AlphaFoldDB" id="A0A640TAB2"/>
<name>A0A640TAB2_9ACTN</name>
<evidence type="ECO:0000313" key="4">
    <source>
        <dbReference type="Proteomes" id="UP000430079"/>
    </source>
</evidence>
<accession>A0A640TAB2</accession>
<proteinExistence type="predicted"/>
<feature type="domain" description="HTH tetR-type" evidence="2">
    <location>
        <begin position="2"/>
        <end position="22"/>
    </location>
</feature>
<protein>
    <recommendedName>
        <fullName evidence="2">HTH tetR-type domain-containing protein</fullName>
    </recommendedName>
</protein>
<dbReference type="InterPro" id="IPR001647">
    <property type="entry name" value="HTH_TetR"/>
</dbReference>
<gene>
    <name evidence="3" type="ORF">Sgleb_72730</name>
</gene>
<dbReference type="GO" id="GO:0003677">
    <property type="term" value="F:DNA binding"/>
    <property type="evidence" value="ECO:0007669"/>
    <property type="project" value="UniProtKB-KW"/>
</dbReference>
<dbReference type="Proteomes" id="UP000430079">
    <property type="component" value="Unassembled WGS sequence"/>
</dbReference>
<dbReference type="Pfam" id="PF00440">
    <property type="entry name" value="TetR_N"/>
    <property type="match status" value="1"/>
</dbReference>
<dbReference type="InterPro" id="IPR009057">
    <property type="entry name" value="Homeodomain-like_sf"/>
</dbReference>
<dbReference type="Gene3D" id="1.10.357.10">
    <property type="entry name" value="Tetracycline Repressor, domain 2"/>
    <property type="match status" value="1"/>
</dbReference>
<sequence length="52" mass="5705">MGFTKPALYYYFHSKHDLLEALAAPALDRLERLADVGSPPLLRPGVGCSRSC</sequence>
<reference evidence="3 4" key="1">
    <citation type="submission" date="2019-12" db="EMBL/GenBank/DDBJ databases">
        <title>Whole genome shotgun sequence of Streptomyces hygroscopicus subsp. glebosus NBRC 13786.</title>
        <authorList>
            <person name="Ichikawa N."/>
            <person name="Kimura A."/>
            <person name="Kitahashi Y."/>
            <person name="Komaki H."/>
            <person name="Tamura T."/>
        </authorList>
    </citation>
    <scope>NUCLEOTIDE SEQUENCE [LARGE SCALE GENOMIC DNA]</scope>
    <source>
        <strain evidence="3 4">NBRC 13786</strain>
    </source>
</reference>
<organism evidence="3 4">
    <name type="scientific">Streptomyces glebosus</name>
    <dbReference type="NCBI Taxonomy" id="249580"/>
    <lineage>
        <taxon>Bacteria</taxon>
        <taxon>Bacillati</taxon>
        <taxon>Actinomycetota</taxon>
        <taxon>Actinomycetes</taxon>
        <taxon>Kitasatosporales</taxon>
        <taxon>Streptomycetaceae</taxon>
        <taxon>Streptomyces</taxon>
    </lineage>
</organism>
<evidence type="ECO:0000259" key="2">
    <source>
        <dbReference type="Pfam" id="PF00440"/>
    </source>
</evidence>
<comment type="caution">
    <text evidence="3">The sequence shown here is derived from an EMBL/GenBank/DDBJ whole genome shotgun (WGS) entry which is preliminary data.</text>
</comment>
<dbReference type="SUPFAM" id="SSF46689">
    <property type="entry name" value="Homeodomain-like"/>
    <property type="match status" value="1"/>
</dbReference>